<comment type="caution">
    <text evidence="2">The sequence shown here is derived from an EMBL/GenBank/DDBJ whole genome shotgun (WGS) entry which is preliminary data.</text>
</comment>
<dbReference type="PANTHER" id="PTHR22642:SF2">
    <property type="entry name" value="PROTEIN LONG AFTER FAR-RED 3"/>
    <property type="match status" value="1"/>
</dbReference>
<protein>
    <recommendedName>
        <fullName evidence="1">Amidohydrolase 3 domain-containing protein</fullName>
    </recommendedName>
</protein>
<dbReference type="InterPro" id="IPR032466">
    <property type="entry name" value="Metal_Hydrolase"/>
</dbReference>
<feature type="domain" description="Amidohydrolase 3" evidence="1">
    <location>
        <begin position="13"/>
        <end position="445"/>
    </location>
</feature>
<organism evidence="2 3">
    <name type="scientific">Marasmius tenuissimus</name>
    <dbReference type="NCBI Taxonomy" id="585030"/>
    <lineage>
        <taxon>Eukaryota</taxon>
        <taxon>Fungi</taxon>
        <taxon>Dikarya</taxon>
        <taxon>Basidiomycota</taxon>
        <taxon>Agaricomycotina</taxon>
        <taxon>Agaricomycetes</taxon>
        <taxon>Agaricomycetidae</taxon>
        <taxon>Agaricales</taxon>
        <taxon>Marasmiineae</taxon>
        <taxon>Marasmiaceae</taxon>
        <taxon>Marasmius</taxon>
    </lineage>
</organism>
<dbReference type="Pfam" id="PF07969">
    <property type="entry name" value="Amidohydro_3"/>
    <property type="match status" value="1"/>
</dbReference>
<dbReference type="Gene3D" id="3.10.310.70">
    <property type="match status" value="1"/>
</dbReference>
<dbReference type="InterPro" id="IPR011059">
    <property type="entry name" value="Metal-dep_hydrolase_composite"/>
</dbReference>
<proteinExistence type="predicted"/>
<dbReference type="Proteomes" id="UP001437256">
    <property type="component" value="Unassembled WGS sequence"/>
</dbReference>
<keyword evidence="3" id="KW-1185">Reference proteome</keyword>
<sequence>MASKRNYSSTRRNQYLEEVIERVKAYIIARPDIPEDRWIEGMGWNQEKWPEARFPTAADLDADPLLKGRPIALRRVDGHATWVSSRVLELMGDLPSEVEGGIIVRDEEGRPTGVFVDNAIDLIPAPEWSEEQLSEYFNITMTDALSFGLTSIHDADTRPQMRKFFIKQAEAGKIPMRLFVMLNGNEEVPPNGQLYNHGKHGRLTIRSIKLYTDGALGSWGAALLEPYTDKPDTKGIMRYTHAEVDQLIRKYWKAGWQVNVHCIGDKANHVVLDVFEDIIKGKTDETKANVTEWRPRIEHAQIMTQDDLKRAGALGVITSVQPTHGTSDMWNSPIGILPLGSDFPIEGVNPLLGFYAAVARLAVDGTSPHGEGGWYPSERLTRAQALKGMTLDAAYASFTEKDYGSLKPGKKAEFVILDKDIMTVPFEDILQTKVRATVIDGKVAYGEI</sequence>
<dbReference type="CDD" id="cd01300">
    <property type="entry name" value="YtcJ_like"/>
    <property type="match status" value="1"/>
</dbReference>
<gene>
    <name evidence="2" type="ORF">AAF712_003925</name>
</gene>
<dbReference type="InterPro" id="IPR013108">
    <property type="entry name" value="Amidohydro_3"/>
</dbReference>
<name>A0ABR3A6C3_9AGAR</name>
<evidence type="ECO:0000313" key="2">
    <source>
        <dbReference type="EMBL" id="KAL0068932.1"/>
    </source>
</evidence>
<dbReference type="SUPFAM" id="SSF51556">
    <property type="entry name" value="Metallo-dependent hydrolases"/>
    <property type="match status" value="1"/>
</dbReference>
<dbReference type="Gene3D" id="3.20.20.140">
    <property type="entry name" value="Metal-dependent hydrolases"/>
    <property type="match status" value="1"/>
</dbReference>
<dbReference type="PANTHER" id="PTHR22642">
    <property type="entry name" value="IMIDAZOLONEPROPIONASE"/>
    <property type="match status" value="1"/>
</dbReference>
<dbReference type="SUPFAM" id="SSF51338">
    <property type="entry name" value="Composite domain of metallo-dependent hydrolases"/>
    <property type="match status" value="1"/>
</dbReference>
<dbReference type="EMBL" id="JBBXMP010000015">
    <property type="protein sequence ID" value="KAL0068932.1"/>
    <property type="molecule type" value="Genomic_DNA"/>
</dbReference>
<evidence type="ECO:0000259" key="1">
    <source>
        <dbReference type="Pfam" id="PF07969"/>
    </source>
</evidence>
<dbReference type="InterPro" id="IPR033932">
    <property type="entry name" value="YtcJ-like"/>
</dbReference>
<reference evidence="2 3" key="1">
    <citation type="submission" date="2024-05" db="EMBL/GenBank/DDBJ databases">
        <title>A draft genome resource for the thread blight pathogen Marasmius tenuissimus strain MS-2.</title>
        <authorList>
            <person name="Yulfo-Soto G.E."/>
            <person name="Baruah I.K."/>
            <person name="Amoako-Attah I."/>
            <person name="Bukari Y."/>
            <person name="Meinhardt L.W."/>
            <person name="Bailey B.A."/>
            <person name="Cohen S.P."/>
        </authorList>
    </citation>
    <scope>NUCLEOTIDE SEQUENCE [LARGE SCALE GENOMIC DNA]</scope>
    <source>
        <strain evidence="2 3">MS-2</strain>
    </source>
</reference>
<evidence type="ECO:0000313" key="3">
    <source>
        <dbReference type="Proteomes" id="UP001437256"/>
    </source>
</evidence>
<accession>A0ABR3A6C3</accession>